<evidence type="ECO:0000313" key="2">
    <source>
        <dbReference type="Proteomes" id="UP000748025"/>
    </source>
</evidence>
<comment type="caution">
    <text evidence="1">The sequence shown here is derived from an EMBL/GenBank/DDBJ whole genome shotgun (WGS) entry which is preliminary data.</text>
</comment>
<dbReference type="AlphaFoldDB" id="A0A9P7NEY5"/>
<protein>
    <submittedName>
        <fullName evidence="1">Uncharacterized protein</fullName>
    </submittedName>
</protein>
<gene>
    <name evidence="1" type="ORF">E4U43_004598</name>
</gene>
<sequence length="94" mass="10283">MGLGFVKASCVTVVAMGYTDHVCTYEAVSLVTIGTLQAKQVREKSTRDELRHCKNCGIDGVKRTNMDEIIGPRIADSQDHFPSVRALIWTDGLG</sequence>
<proteinExistence type="predicted"/>
<reference evidence="1" key="1">
    <citation type="journal article" date="2020" name="bioRxiv">
        <title>Whole genome comparisons of ergot fungi reveals the divergence and evolution of species within the genus Claviceps are the result of varying mechanisms driving genome evolution and host range expansion.</title>
        <authorList>
            <person name="Wyka S.A."/>
            <person name="Mondo S.J."/>
            <person name="Liu M."/>
            <person name="Dettman J."/>
            <person name="Nalam V."/>
            <person name="Broders K.D."/>
        </authorList>
    </citation>
    <scope>NUCLEOTIDE SEQUENCE</scope>
    <source>
        <strain evidence="1">CCC 602</strain>
    </source>
</reference>
<dbReference type="EMBL" id="SRPW01000300">
    <property type="protein sequence ID" value="KAG6015895.1"/>
    <property type="molecule type" value="Genomic_DNA"/>
</dbReference>
<dbReference type="Proteomes" id="UP000748025">
    <property type="component" value="Unassembled WGS sequence"/>
</dbReference>
<organism evidence="1 2">
    <name type="scientific">Claviceps pusilla</name>
    <dbReference type="NCBI Taxonomy" id="123648"/>
    <lineage>
        <taxon>Eukaryota</taxon>
        <taxon>Fungi</taxon>
        <taxon>Dikarya</taxon>
        <taxon>Ascomycota</taxon>
        <taxon>Pezizomycotina</taxon>
        <taxon>Sordariomycetes</taxon>
        <taxon>Hypocreomycetidae</taxon>
        <taxon>Hypocreales</taxon>
        <taxon>Clavicipitaceae</taxon>
        <taxon>Claviceps</taxon>
    </lineage>
</organism>
<accession>A0A9P7NEY5</accession>
<keyword evidence="2" id="KW-1185">Reference proteome</keyword>
<name>A0A9P7NEY5_9HYPO</name>
<evidence type="ECO:0000313" key="1">
    <source>
        <dbReference type="EMBL" id="KAG6015895.1"/>
    </source>
</evidence>